<evidence type="ECO:0000256" key="5">
    <source>
        <dbReference type="SAM" id="Phobius"/>
    </source>
</evidence>
<evidence type="ECO:0000313" key="7">
    <source>
        <dbReference type="EMBL" id="EFI49641.1"/>
    </source>
</evidence>
<dbReference type="Proteomes" id="UP000003805">
    <property type="component" value="Miscellaneous, Scaffold supercont1.1"/>
</dbReference>
<protein>
    <recommendedName>
        <fullName evidence="6">O-antigen ligase-related domain-containing protein</fullName>
    </recommendedName>
</protein>
<organism evidence="7 8">
    <name type="scientific">Segatella oris C735</name>
    <dbReference type="NCBI Taxonomy" id="563008"/>
    <lineage>
        <taxon>Bacteria</taxon>
        <taxon>Pseudomonadati</taxon>
        <taxon>Bacteroidota</taxon>
        <taxon>Bacteroidia</taxon>
        <taxon>Bacteroidales</taxon>
        <taxon>Prevotellaceae</taxon>
        <taxon>Segatella</taxon>
    </lineage>
</organism>
<feature type="transmembrane region" description="Helical" evidence="5">
    <location>
        <begin position="38"/>
        <end position="54"/>
    </location>
</feature>
<evidence type="ECO:0000256" key="2">
    <source>
        <dbReference type="ARBA" id="ARBA00022692"/>
    </source>
</evidence>
<keyword evidence="3 5" id="KW-1133">Transmembrane helix</keyword>
<feature type="domain" description="O-antigen ligase-related" evidence="6">
    <location>
        <begin position="21"/>
        <end position="176"/>
    </location>
</feature>
<feature type="transmembrane region" description="Helical" evidence="5">
    <location>
        <begin position="165"/>
        <end position="186"/>
    </location>
</feature>
<feature type="transmembrane region" description="Helical" evidence="5">
    <location>
        <begin position="66"/>
        <end position="86"/>
    </location>
</feature>
<feature type="transmembrane region" description="Helical" evidence="5">
    <location>
        <begin position="198"/>
        <end position="216"/>
    </location>
</feature>
<evidence type="ECO:0000256" key="4">
    <source>
        <dbReference type="ARBA" id="ARBA00023136"/>
    </source>
</evidence>
<dbReference type="HOGENOM" id="CLU_1106366_0_0_10"/>
<dbReference type="AlphaFoldDB" id="D7N9N4"/>
<reference evidence="7" key="1">
    <citation type="submission" date="2010-02" db="EMBL/GenBank/DDBJ databases">
        <title>The Genome Sequence of Prevotella oris strain C735.</title>
        <authorList>
            <consortium name="The Broad Institute Genome Sequencing Platform"/>
            <person name="Ward D."/>
            <person name="Feldgarden M."/>
            <person name="Earl A."/>
            <person name="Young S.K."/>
            <person name="Zeng Q."/>
            <person name="Koehrsen M."/>
            <person name="Alvarado L."/>
            <person name="Berlin A."/>
            <person name="Bochicchio J."/>
            <person name="Borenstein D."/>
            <person name="Chapman S.B."/>
            <person name="Chen Z."/>
            <person name="Engels R."/>
            <person name="Freedman E."/>
            <person name="Gellesch M."/>
            <person name="Goldberg J."/>
            <person name="Griggs A."/>
            <person name="Gujja S."/>
            <person name="Heilman E."/>
            <person name="Heiman D."/>
            <person name="Hepburn T."/>
            <person name="Howarth C."/>
            <person name="Jen D."/>
            <person name="Larson L."/>
            <person name="Mehta T."/>
            <person name="Park D."/>
            <person name="Pearson M."/>
            <person name="Roberts A."/>
            <person name="Saif S."/>
            <person name="Shea T."/>
            <person name="Shenoy N."/>
            <person name="Sisk P."/>
            <person name="Stolte C."/>
            <person name="Sykes S."/>
            <person name="Thomson T."/>
            <person name="Walk T."/>
            <person name="White J."/>
            <person name="Yandava C."/>
            <person name="Sibley C.D."/>
            <person name="Field T.R."/>
            <person name="Grinwis M."/>
            <person name="Eshaghurshan C.S."/>
            <person name="Surette M.G."/>
            <person name="Haas B."/>
            <person name="Nusbaum C."/>
            <person name="Birren B."/>
        </authorList>
    </citation>
    <scope>NUCLEOTIDE SEQUENCE [LARGE SCALE GENOMIC DNA]</scope>
    <source>
        <strain evidence="7">C735</strain>
    </source>
</reference>
<dbReference type="InterPro" id="IPR007016">
    <property type="entry name" value="O-antigen_ligase-rel_domated"/>
</dbReference>
<evidence type="ECO:0000313" key="8">
    <source>
        <dbReference type="Proteomes" id="UP000003805"/>
    </source>
</evidence>
<proteinExistence type="predicted"/>
<evidence type="ECO:0000256" key="1">
    <source>
        <dbReference type="ARBA" id="ARBA00004141"/>
    </source>
</evidence>
<keyword evidence="8" id="KW-1185">Reference proteome</keyword>
<keyword evidence="4 5" id="KW-0472">Membrane</keyword>
<sequence>MRLYCLCMLFKKMDIGKVFFIALILGMLNLAMSVSREGLIIFAILVLGISYGKLHNSKGQFQISPNFILLVVVIVSAVIYVIVQYGEEIAIVQKVLYTQKSLNSNGSEGNIAMRIGGWIVYFKSIIANPLYLIVGYGFNTDAYLAIVKDIARPYGEKWVPIPESFFVETLMYGGLLCFYFGIRLWIKMYQIIREIGNNSIRYSVIGLFLGILFGNIFSGATIISDVVYSYVLICLGLLLRYREELLTKKNN</sequence>
<evidence type="ECO:0000256" key="3">
    <source>
        <dbReference type="ARBA" id="ARBA00022989"/>
    </source>
</evidence>
<keyword evidence="2 5" id="KW-0812">Transmembrane</keyword>
<dbReference type="EMBL" id="GL349564">
    <property type="protein sequence ID" value="EFI49641.1"/>
    <property type="molecule type" value="Genomic_DNA"/>
</dbReference>
<gene>
    <name evidence="7" type="ORF">HMPREF0665_00365</name>
</gene>
<dbReference type="eggNOG" id="ENOG5034B6Y">
    <property type="taxonomic scope" value="Bacteria"/>
</dbReference>
<dbReference type="Pfam" id="PF04932">
    <property type="entry name" value="Wzy_C"/>
    <property type="match status" value="1"/>
</dbReference>
<feature type="transmembrane region" description="Helical" evidence="5">
    <location>
        <begin position="222"/>
        <end position="241"/>
    </location>
</feature>
<name>D7N9N4_9BACT</name>
<comment type="subcellular location">
    <subcellularLocation>
        <location evidence="1">Membrane</location>
        <topology evidence="1">Multi-pass membrane protein</topology>
    </subcellularLocation>
</comment>
<evidence type="ECO:0000259" key="6">
    <source>
        <dbReference type="Pfam" id="PF04932"/>
    </source>
</evidence>
<accession>D7N9N4</accession>